<protein>
    <recommendedName>
        <fullName evidence="4">Membrane metalloprotease</fullName>
    </recommendedName>
</protein>
<name>A0A4R7Q1I9_9FLAO</name>
<feature type="signal peptide" evidence="1">
    <location>
        <begin position="1"/>
        <end position="19"/>
    </location>
</feature>
<proteinExistence type="predicted"/>
<dbReference type="AlphaFoldDB" id="A0A4R7Q1I9"/>
<dbReference type="GO" id="GO:0008237">
    <property type="term" value="F:metallopeptidase activity"/>
    <property type="evidence" value="ECO:0007669"/>
    <property type="project" value="InterPro"/>
</dbReference>
<feature type="chain" id="PRO_5020351777" description="Membrane metalloprotease" evidence="1">
    <location>
        <begin position="20"/>
        <end position="259"/>
    </location>
</feature>
<dbReference type="PROSITE" id="PS51257">
    <property type="entry name" value="PROKAR_LIPOPROTEIN"/>
    <property type="match status" value="1"/>
</dbReference>
<dbReference type="Gene3D" id="3.40.390.10">
    <property type="entry name" value="Collagenase (Catalytic Domain)"/>
    <property type="match status" value="1"/>
</dbReference>
<organism evidence="2 3">
    <name type="scientific">Gelidibacter sediminis</name>
    <dbReference type="NCBI Taxonomy" id="1608710"/>
    <lineage>
        <taxon>Bacteria</taxon>
        <taxon>Pseudomonadati</taxon>
        <taxon>Bacteroidota</taxon>
        <taxon>Flavobacteriia</taxon>
        <taxon>Flavobacteriales</taxon>
        <taxon>Flavobacteriaceae</taxon>
        <taxon>Gelidibacter</taxon>
    </lineage>
</organism>
<evidence type="ECO:0008006" key="4">
    <source>
        <dbReference type="Google" id="ProtNLM"/>
    </source>
</evidence>
<dbReference type="OrthoDB" id="1121673at2"/>
<gene>
    <name evidence="2" type="ORF">BXY82_2367</name>
</gene>
<evidence type="ECO:0000313" key="3">
    <source>
        <dbReference type="Proteomes" id="UP000294689"/>
    </source>
</evidence>
<evidence type="ECO:0000313" key="2">
    <source>
        <dbReference type="EMBL" id="TDU40320.1"/>
    </source>
</evidence>
<keyword evidence="3" id="KW-1185">Reference proteome</keyword>
<reference evidence="2 3" key="1">
    <citation type="submission" date="2019-03" db="EMBL/GenBank/DDBJ databases">
        <title>Genomic Encyclopedia of Archaeal and Bacterial Type Strains, Phase II (KMG-II): from individual species to whole genera.</title>
        <authorList>
            <person name="Goeker M."/>
        </authorList>
    </citation>
    <scope>NUCLEOTIDE SEQUENCE [LARGE SCALE GENOMIC DNA]</scope>
    <source>
        <strain evidence="2 3">DSM 28135</strain>
    </source>
</reference>
<dbReference type="SUPFAM" id="SSF55486">
    <property type="entry name" value="Metalloproteases ('zincins'), catalytic domain"/>
    <property type="match status" value="1"/>
</dbReference>
<comment type="caution">
    <text evidence="2">The sequence shown here is derived from an EMBL/GenBank/DDBJ whole genome shotgun (WGS) entry which is preliminary data.</text>
</comment>
<evidence type="ECO:0000256" key="1">
    <source>
        <dbReference type="SAM" id="SignalP"/>
    </source>
</evidence>
<sequence length="259" mass="28724">MKFKQVVLMLGIIILSACSEDGVIINEENGVIQSVNRQSTGSSANDLLSDVKFTSMIIEVVYVDGYEPSQASINNLKSFIEKRTFKPQGIVVEKRAIASPNKTRYSINDIADIERQHRKYYNTENRIAVWAYFSDGKSDRDSTADDTVVLGTAYWNTSFVVFQETLNNYSNSPLEPSRSLLETTVMTHEFGHIFGLTNLGSPMQTNHEDGAHPKHCNNDDCLMFWKSESGAGIFDMANMSAAPSLDANCIADLRANGGK</sequence>
<dbReference type="EMBL" id="SOBW01000008">
    <property type="protein sequence ID" value="TDU40320.1"/>
    <property type="molecule type" value="Genomic_DNA"/>
</dbReference>
<dbReference type="Proteomes" id="UP000294689">
    <property type="component" value="Unassembled WGS sequence"/>
</dbReference>
<dbReference type="InterPro" id="IPR024079">
    <property type="entry name" value="MetalloPept_cat_dom_sf"/>
</dbReference>
<keyword evidence="1" id="KW-0732">Signal</keyword>
<accession>A0A4R7Q1I9</accession>
<dbReference type="RefSeq" id="WP_133758342.1">
    <property type="nucleotide sequence ID" value="NZ_SOBW01000008.1"/>
</dbReference>